<dbReference type="Pfam" id="PF00241">
    <property type="entry name" value="Cofilin_ADF"/>
    <property type="match status" value="2"/>
</dbReference>
<evidence type="ECO:0000256" key="4">
    <source>
        <dbReference type="ARBA" id="ARBA00022737"/>
    </source>
</evidence>
<evidence type="ECO:0000313" key="9">
    <source>
        <dbReference type="EMBL" id="KAF2201708.1"/>
    </source>
</evidence>
<keyword evidence="10" id="KW-1185">Reference proteome</keyword>
<dbReference type="Gene3D" id="3.40.20.10">
    <property type="entry name" value="Severin"/>
    <property type="match status" value="2"/>
</dbReference>
<dbReference type="GO" id="GO:0005884">
    <property type="term" value="C:actin filament"/>
    <property type="evidence" value="ECO:0007669"/>
    <property type="project" value="TreeGrafter"/>
</dbReference>
<reference evidence="9" key="1">
    <citation type="journal article" date="2020" name="Stud. Mycol.">
        <title>101 Dothideomycetes genomes: a test case for predicting lifestyles and emergence of pathogens.</title>
        <authorList>
            <person name="Haridas S."/>
            <person name="Albert R."/>
            <person name="Binder M."/>
            <person name="Bloem J."/>
            <person name="Labutti K."/>
            <person name="Salamov A."/>
            <person name="Andreopoulos B."/>
            <person name="Baker S."/>
            <person name="Barry K."/>
            <person name="Bills G."/>
            <person name="Bluhm B."/>
            <person name="Cannon C."/>
            <person name="Castanera R."/>
            <person name="Culley D."/>
            <person name="Daum C."/>
            <person name="Ezra D."/>
            <person name="Gonzalez J."/>
            <person name="Henrissat B."/>
            <person name="Kuo A."/>
            <person name="Liang C."/>
            <person name="Lipzen A."/>
            <person name="Lutzoni F."/>
            <person name="Magnuson J."/>
            <person name="Mondo S."/>
            <person name="Nolan M."/>
            <person name="Ohm R."/>
            <person name="Pangilinan J."/>
            <person name="Park H.-J."/>
            <person name="Ramirez L."/>
            <person name="Alfaro M."/>
            <person name="Sun H."/>
            <person name="Tritt A."/>
            <person name="Yoshinaga Y."/>
            <person name="Zwiers L.-H."/>
            <person name="Turgeon B."/>
            <person name="Goodwin S."/>
            <person name="Spatafora J."/>
            <person name="Crous P."/>
            <person name="Grigoriev I."/>
        </authorList>
    </citation>
    <scope>NUCLEOTIDE SEQUENCE</scope>
    <source>
        <strain evidence="9">ATCC 74209</strain>
    </source>
</reference>
<sequence length="329" mass="35115">MQSGISASSELQSALKSLLSTPSQRALLATISKETIIPLDIVSSSSSDFVTDLEALNPHLKPNEAFYIFLRNDTSPNSGSGPGSLTAVTYVPNAAPVRQKMLFASSRLQLLRDLGSEHFSESVFCTEPSDLTPAGWAKHLAHGEAKNPLTEEEKALEGIREAEALESGGTRGRSLAQGGRIATRVGDDVVSALSSLSSDSHNLVVLGIDVPTETVNLISISSTSVDALSSTISSSEPQFSFYKYSDPDQSIIFISSCPSGAKIKARMLYAASRSNVMSLAEQDAGLKVAKKIEVAGPEEITRGAIEEEFGEREVVEKKAFARPKRPGKR</sequence>
<dbReference type="EMBL" id="ML993964">
    <property type="protein sequence ID" value="KAF2201708.1"/>
    <property type="molecule type" value="Genomic_DNA"/>
</dbReference>
<dbReference type="AlphaFoldDB" id="A0A9P4JLJ0"/>
<dbReference type="GO" id="GO:0030042">
    <property type="term" value="P:actin filament depolymerization"/>
    <property type="evidence" value="ECO:0007669"/>
    <property type="project" value="TreeGrafter"/>
</dbReference>
<dbReference type="GO" id="GO:0051015">
    <property type="term" value="F:actin filament binding"/>
    <property type="evidence" value="ECO:0007669"/>
    <property type="project" value="TreeGrafter"/>
</dbReference>
<dbReference type="GO" id="GO:0005737">
    <property type="term" value="C:cytoplasm"/>
    <property type="evidence" value="ECO:0007669"/>
    <property type="project" value="TreeGrafter"/>
</dbReference>
<comment type="similarity">
    <text evidence="2">Belongs to the actin-binding proteins ADF family. Twinfilin subfamily.</text>
</comment>
<feature type="domain" description="ADF-H" evidence="8">
    <location>
        <begin position="178"/>
        <end position="310"/>
    </location>
</feature>
<evidence type="ECO:0000256" key="5">
    <source>
        <dbReference type="ARBA" id="ARBA00023203"/>
    </source>
</evidence>
<evidence type="ECO:0000256" key="3">
    <source>
        <dbReference type="ARBA" id="ARBA00022490"/>
    </source>
</evidence>
<keyword evidence="6" id="KW-0206">Cytoskeleton</keyword>
<proteinExistence type="inferred from homology"/>
<dbReference type="InterPro" id="IPR002108">
    <property type="entry name" value="ADF-H"/>
</dbReference>
<evidence type="ECO:0000256" key="2">
    <source>
        <dbReference type="ARBA" id="ARBA00009557"/>
    </source>
</evidence>
<accession>A0A9P4JLJ0</accession>
<dbReference type="CDD" id="cd11285">
    <property type="entry name" value="ADF_Twf-N_like"/>
    <property type="match status" value="1"/>
</dbReference>
<dbReference type="OrthoDB" id="10006997at2759"/>
<dbReference type="Proteomes" id="UP000799536">
    <property type="component" value="Unassembled WGS sequence"/>
</dbReference>
<dbReference type="FunFam" id="3.40.20.10:FF:000007">
    <property type="entry name" value="Twinfilin-1 isoform 1"/>
    <property type="match status" value="1"/>
</dbReference>
<dbReference type="SMART" id="SM00102">
    <property type="entry name" value="ADF"/>
    <property type="match status" value="2"/>
</dbReference>
<dbReference type="GO" id="GO:0003785">
    <property type="term" value="F:actin monomer binding"/>
    <property type="evidence" value="ECO:0007669"/>
    <property type="project" value="TreeGrafter"/>
</dbReference>
<dbReference type="GO" id="GO:0051016">
    <property type="term" value="P:barbed-end actin filament capping"/>
    <property type="evidence" value="ECO:0007669"/>
    <property type="project" value="TreeGrafter"/>
</dbReference>
<comment type="subcellular location">
    <subcellularLocation>
        <location evidence="1">Cytoplasm</location>
        <location evidence="1">Cytoskeleton</location>
    </subcellularLocation>
</comment>
<keyword evidence="4" id="KW-0677">Repeat</keyword>
<gene>
    <name evidence="9" type="ORF">GQ43DRAFT_448612</name>
</gene>
<evidence type="ECO:0000256" key="6">
    <source>
        <dbReference type="ARBA" id="ARBA00023212"/>
    </source>
</evidence>
<organism evidence="9 10">
    <name type="scientific">Delitschia confertaspora ATCC 74209</name>
    <dbReference type="NCBI Taxonomy" id="1513339"/>
    <lineage>
        <taxon>Eukaryota</taxon>
        <taxon>Fungi</taxon>
        <taxon>Dikarya</taxon>
        <taxon>Ascomycota</taxon>
        <taxon>Pezizomycotina</taxon>
        <taxon>Dothideomycetes</taxon>
        <taxon>Pleosporomycetidae</taxon>
        <taxon>Pleosporales</taxon>
        <taxon>Delitschiaceae</taxon>
        <taxon>Delitschia</taxon>
    </lineage>
</organism>
<evidence type="ECO:0000259" key="8">
    <source>
        <dbReference type="PROSITE" id="PS51263"/>
    </source>
</evidence>
<comment type="caution">
    <text evidence="9">The sequence shown here is derived from an EMBL/GenBank/DDBJ whole genome shotgun (WGS) entry which is preliminary data.</text>
</comment>
<evidence type="ECO:0000256" key="1">
    <source>
        <dbReference type="ARBA" id="ARBA00004245"/>
    </source>
</evidence>
<name>A0A9P4JLJ0_9PLEO</name>
<evidence type="ECO:0000256" key="7">
    <source>
        <dbReference type="ARBA" id="ARBA00038532"/>
    </source>
</evidence>
<protein>
    <submittedName>
        <fullName evidence="9">Actin depolymerizing protein</fullName>
    </submittedName>
</protein>
<dbReference type="PANTHER" id="PTHR13759">
    <property type="entry name" value="TWINFILIN"/>
    <property type="match status" value="1"/>
</dbReference>
<dbReference type="InterPro" id="IPR028458">
    <property type="entry name" value="Twinfilin"/>
</dbReference>
<dbReference type="PROSITE" id="PS51263">
    <property type="entry name" value="ADF_H"/>
    <property type="match status" value="2"/>
</dbReference>
<comment type="subunit">
    <text evidence="7">Interacts with G-actin; ADP-actin form.</text>
</comment>
<feature type="domain" description="ADF-H" evidence="8">
    <location>
        <begin position="3"/>
        <end position="141"/>
    </location>
</feature>
<keyword evidence="5" id="KW-0009">Actin-binding</keyword>
<dbReference type="PANTHER" id="PTHR13759:SF1">
    <property type="entry name" value="TWINFILIN"/>
    <property type="match status" value="1"/>
</dbReference>
<evidence type="ECO:0000313" key="10">
    <source>
        <dbReference type="Proteomes" id="UP000799536"/>
    </source>
</evidence>
<dbReference type="InterPro" id="IPR029006">
    <property type="entry name" value="ADF-H/Gelsolin-like_dom_sf"/>
</dbReference>
<dbReference type="CDD" id="cd11284">
    <property type="entry name" value="ADF_Twf-C_like"/>
    <property type="match status" value="1"/>
</dbReference>
<dbReference type="SUPFAM" id="SSF55753">
    <property type="entry name" value="Actin depolymerizing proteins"/>
    <property type="match status" value="2"/>
</dbReference>
<keyword evidence="3" id="KW-0963">Cytoplasm</keyword>